<reference evidence="1" key="1">
    <citation type="submission" date="2023-03" db="EMBL/GenBank/DDBJ databases">
        <authorList>
            <person name="Steffen K."/>
            <person name="Cardenas P."/>
        </authorList>
    </citation>
    <scope>NUCLEOTIDE SEQUENCE</scope>
</reference>
<evidence type="ECO:0000313" key="2">
    <source>
        <dbReference type="Proteomes" id="UP001174909"/>
    </source>
</evidence>
<dbReference type="AlphaFoldDB" id="A0AA35WA08"/>
<name>A0AA35WA08_GEOBA</name>
<organism evidence="1 2">
    <name type="scientific">Geodia barretti</name>
    <name type="common">Barrett's horny sponge</name>
    <dbReference type="NCBI Taxonomy" id="519541"/>
    <lineage>
        <taxon>Eukaryota</taxon>
        <taxon>Metazoa</taxon>
        <taxon>Porifera</taxon>
        <taxon>Demospongiae</taxon>
        <taxon>Heteroscleromorpha</taxon>
        <taxon>Tetractinellida</taxon>
        <taxon>Astrophorina</taxon>
        <taxon>Geodiidae</taxon>
        <taxon>Geodia</taxon>
    </lineage>
</organism>
<evidence type="ECO:0000313" key="1">
    <source>
        <dbReference type="EMBL" id="CAI8005562.1"/>
    </source>
</evidence>
<accession>A0AA35WA08</accession>
<dbReference type="EMBL" id="CASHTH010000621">
    <property type="protein sequence ID" value="CAI8005562.1"/>
    <property type="molecule type" value="Genomic_DNA"/>
</dbReference>
<proteinExistence type="predicted"/>
<gene>
    <name evidence="1" type="ORF">GBAR_LOCUS4304</name>
</gene>
<comment type="caution">
    <text evidence="1">The sequence shown here is derived from an EMBL/GenBank/DDBJ whole genome shotgun (WGS) entry which is preliminary data.</text>
</comment>
<keyword evidence="2" id="KW-1185">Reference proteome</keyword>
<sequence length="116" mass="13531">MLTSLINFSDRQDISALRNMSQEKVKGRSFYWDMLDHWYWTRNLEDYVKRGKGRKPQSAATLKMTGVSSVVYCHEMPQKQDMYKTASSYQARANSQYGYNDSGEFMDSCLDTHDSD</sequence>
<dbReference type="Proteomes" id="UP001174909">
    <property type="component" value="Unassembled WGS sequence"/>
</dbReference>
<protein>
    <submittedName>
        <fullName evidence="1">Uncharacterized protein</fullName>
    </submittedName>
</protein>